<dbReference type="InterPro" id="IPR020472">
    <property type="entry name" value="WD40_PAC1"/>
</dbReference>
<dbReference type="SUPFAM" id="SSF50978">
    <property type="entry name" value="WD40 repeat-like"/>
    <property type="match status" value="1"/>
</dbReference>
<dbReference type="InterPro" id="IPR045223">
    <property type="entry name" value="RACK1-like"/>
</dbReference>
<dbReference type="InterPro" id="IPR005818">
    <property type="entry name" value="Histone_H1/H5_H15"/>
</dbReference>
<dbReference type="PROSITE" id="PS50294">
    <property type="entry name" value="WD_REPEATS_REGION"/>
    <property type="match status" value="4"/>
</dbReference>
<dbReference type="InterPro" id="IPR015943">
    <property type="entry name" value="WD40/YVTN_repeat-like_dom_sf"/>
</dbReference>
<evidence type="ECO:0000256" key="5">
    <source>
        <dbReference type="PROSITE-ProRule" id="PRU00221"/>
    </source>
</evidence>
<feature type="compositionally biased region" description="Basic and acidic residues" evidence="6">
    <location>
        <begin position="615"/>
        <end position="627"/>
    </location>
</feature>
<dbReference type="PRINTS" id="PR00929">
    <property type="entry name" value="ATHOOK"/>
</dbReference>
<dbReference type="PANTHER" id="PTHR19868">
    <property type="entry name" value="RECEPTOR FOR ACTIVATED PROTEIN KINASE C RACK1"/>
    <property type="match status" value="1"/>
</dbReference>
<dbReference type="InterPro" id="IPR036390">
    <property type="entry name" value="WH_DNA-bd_sf"/>
</dbReference>
<dbReference type="InterPro" id="IPR001680">
    <property type="entry name" value="WD40_rpt"/>
</dbReference>
<evidence type="ECO:0000256" key="6">
    <source>
        <dbReference type="SAM" id="MobiDB-lite"/>
    </source>
</evidence>
<evidence type="ECO:0000313" key="9">
    <source>
        <dbReference type="Proteomes" id="UP000823674"/>
    </source>
</evidence>
<feature type="repeat" description="WD" evidence="5">
    <location>
        <begin position="29"/>
        <end position="70"/>
    </location>
</feature>
<dbReference type="PROSITE" id="PS51504">
    <property type="entry name" value="H15"/>
    <property type="match status" value="1"/>
</dbReference>
<comment type="caution">
    <text evidence="8">The sequence shown here is derived from an EMBL/GenBank/DDBJ whole genome shotgun (WGS) entry which is preliminary data.</text>
</comment>
<evidence type="ECO:0000259" key="7">
    <source>
        <dbReference type="PROSITE" id="PS51504"/>
    </source>
</evidence>
<dbReference type="CDD" id="cd00073">
    <property type="entry name" value="H15"/>
    <property type="match status" value="1"/>
</dbReference>
<accession>A0ABQ7M1K9</accession>
<keyword evidence="9" id="KW-1185">Reference proteome</keyword>
<feature type="repeat" description="WD" evidence="5">
    <location>
        <begin position="117"/>
        <end position="160"/>
    </location>
</feature>
<evidence type="ECO:0000256" key="3">
    <source>
        <dbReference type="ARBA" id="ARBA00022737"/>
    </source>
</evidence>
<dbReference type="PROSITE" id="PS00678">
    <property type="entry name" value="WD_REPEATS_1"/>
    <property type="match status" value="3"/>
</dbReference>
<dbReference type="InterPro" id="IPR036388">
    <property type="entry name" value="WH-like_DNA-bd_sf"/>
</dbReference>
<organism evidence="8 9">
    <name type="scientific">Brassica rapa subsp. trilocularis</name>
    <dbReference type="NCBI Taxonomy" id="1813537"/>
    <lineage>
        <taxon>Eukaryota</taxon>
        <taxon>Viridiplantae</taxon>
        <taxon>Streptophyta</taxon>
        <taxon>Embryophyta</taxon>
        <taxon>Tracheophyta</taxon>
        <taxon>Spermatophyta</taxon>
        <taxon>Magnoliopsida</taxon>
        <taxon>eudicotyledons</taxon>
        <taxon>Gunneridae</taxon>
        <taxon>Pentapetalae</taxon>
        <taxon>rosids</taxon>
        <taxon>malvids</taxon>
        <taxon>Brassicales</taxon>
        <taxon>Brassicaceae</taxon>
        <taxon>Brassiceae</taxon>
        <taxon>Brassica</taxon>
    </lineage>
</organism>
<feature type="compositionally biased region" description="Low complexity" evidence="6">
    <location>
        <begin position="707"/>
        <end position="716"/>
    </location>
</feature>
<evidence type="ECO:0000256" key="2">
    <source>
        <dbReference type="ARBA" id="ARBA00022574"/>
    </source>
</evidence>
<dbReference type="EMBL" id="JADBGQ010000006">
    <property type="protein sequence ID" value="KAG5391514.1"/>
    <property type="molecule type" value="Genomic_DNA"/>
</dbReference>
<keyword evidence="3" id="KW-0677">Repeat</keyword>
<dbReference type="SMART" id="SM00320">
    <property type="entry name" value="WD40"/>
    <property type="match status" value="6"/>
</dbReference>
<proteinExistence type="inferred from homology"/>
<evidence type="ECO:0000313" key="8">
    <source>
        <dbReference type="EMBL" id="KAG5391514.1"/>
    </source>
</evidence>
<dbReference type="Proteomes" id="UP000823674">
    <property type="component" value="Chromosome A06"/>
</dbReference>
<feature type="repeat" description="WD" evidence="5">
    <location>
        <begin position="161"/>
        <end position="202"/>
    </location>
</feature>
<evidence type="ECO:0000256" key="1">
    <source>
        <dbReference type="ARBA" id="ARBA00007253"/>
    </source>
</evidence>
<dbReference type="Gene3D" id="1.10.10.10">
    <property type="entry name" value="Winged helix-like DNA-binding domain superfamily/Winged helix DNA-binding domain"/>
    <property type="match status" value="1"/>
</dbReference>
<dbReference type="CDD" id="cd00200">
    <property type="entry name" value="WD40"/>
    <property type="match status" value="1"/>
</dbReference>
<dbReference type="PROSITE" id="PS50082">
    <property type="entry name" value="WD_REPEATS_2"/>
    <property type="match status" value="5"/>
</dbReference>
<name>A0ABQ7M1K9_BRACM</name>
<evidence type="ECO:0000256" key="4">
    <source>
        <dbReference type="ARBA" id="ARBA00023274"/>
    </source>
</evidence>
<gene>
    <name evidence="8" type="primary">A06p005090.1_BraROA</name>
    <name evidence="8" type="ORF">IGI04_021477</name>
</gene>
<keyword evidence="4" id="KW-0687">Ribonucleoprotein</keyword>
<feature type="region of interest" description="Disordered" evidence="6">
    <location>
        <begin position="353"/>
        <end position="460"/>
    </location>
</feature>
<feature type="compositionally biased region" description="Polar residues" evidence="6">
    <location>
        <begin position="726"/>
        <end position="738"/>
    </location>
</feature>
<dbReference type="Gene3D" id="2.130.10.10">
    <property type="entry name" value="YVTN repeat-like/Quinoprotein amine dehydrogenase"/>
    <property type="match status" value="1"/>
</dbReference>
<dbReference type="InterPro" id="IPR019775">
    <property type="entry name" value="WD40_repeat_CS"/>
</dbReference>
<feature type="repeat" description="WD" evidence="5">
    <location>
        <begin position="209"/>
        <end position="242"/>
    </location>
</feature>
<dbReference type="SMART" id="SM00526">
    <property type="entry name" value="H15"/>
    <property type="match status" value="1"/>
</dbReference>
<comment type="similarity">
    <text evidence="1">Belongs to the WD repeat G protein beta family. Ribosomal protein RACK1 subfamily.</text>
</comment>
<feature type="region of interest" description="Disordered" evidence="6">
    <location>
        <begin position="613"/>
        <end position="636"/>
    </location>
</feature>
<protein>
    <recommendedName>
        <fullName evidence="7">H15 domain-containing protein</fullName>
    </recommendedName>
</protein>
<feature type="repeat" description="WD" evidence="5">
    <location>
        <begin position="71"/>
        <end position="103"/>
    </location>
</feature>
<feature type="compositionally biased region" description="Polar residues" evidence="6">
    <location>
        <begin position="360"/>
        <end position="372"/>
    </location>
</feature>
<feature type="region of interest" description="Disordered" evidence="6">
    <location>
        <begin position="649"/>
        <end position="797"/>
    </location>
</feature>
<keyword evidence="2 5" id="KW-0853">WD repeat</keyword>
<feature type="region of interest" description="Disordered" evidence="6">
    <location>
        <begin position="472"/>
        <end position="550"/>
    </location>
</feature>
<dbReference type="PRINTS" id="PR00320">
    <property type="entry name" value="GPROTEINBRPT"/>
</dbReference>
<dbReference type="Pfam" id="PF00538">
    <property type="entry name" value="Linker_histone"/>
    <property type="match status" value="1"/>
</dbReference>
<dbReference type="InterPro" id="IPR036322">
    <property type="entry name" value="WD40_repeat_dom_sf"/>
</dbReference>
<dbReference type="InterPro" id="IPR017956">
    <property type="entry name" value="AT_hook_DNA-bd_motif"/>
</dbReference>
<dbReference type="SUPFAM" id="SSF46785">
    <property type="entry name" value="Winged helix' DNA-binding domain"/>
    <property type="match status" value="1"/>
</dbReference>
<dbReference type="SMART" id="SM00384">
    <property type="entry name" value="AT_hook"/>
    <property type="match status" value="10"/>
</dbReference>
<reference evidence="8 9" key="1">
    <citation type="submission" date="2021-03" db="EMBL/GenBank/DDBJ databases">
        <authorList>
            <person name="King G.J."/>
            <person name="Bancroft I."/>
            <person name="Baten A."/>
            <person name="Bloomfield J."/>
            <person name="Borpatragohain P."/>
            <person name="He Z."/>
            <person name="Irish N."/>
            <person name="Irwin J."/>
            <person name="Liu K."/>
            <person name="Mauleon R.P."/>
            <person name="Moore J."/>
            <person name="Morris R."/>
            <person name="Ostergaard L."/>
            <person name="Wang B."/>
            <person name="Wells R."/>
        </authorList>
    </citation>
    <scope>NUCLEOTIDE SEQUENCE [LARGE SCALE GENOMIC DNA]</scope>
    <source>
        <strain evidence="8">R-o-18</strain>
        <tissue evidence="8">Leaf</tissue>
    </source>
</reference>
<sequence>MAEGLVLKGTMCAHTDMDDKSYGVAQRRLTGHSHFVEDVALSSDGQFALSGSWDDQLRLWDLATGVSTRRFVGHTKDVLSVAFSTDNRQIVSASRDGTIKLWNTLGECKYTIGSDHGDGHKQWVSCVRFSPNTLVPTIVSGSWDQTVKVWNLQNCKIRNTLAGHSGYLNTVAVSPDGSLCASGGKDGAILLWDLAEGKKLYSLEPGAIIHSLCFSPNRYWLCAATENSIRIWDLESKSVVEDLKVDLKAEAEKSDASVGTGNKTKVICCTSLNWSADGSTLFGGYTDGVIRMICCAIAALNEAEGSSKQAISRYIERTYTGIPPAHGALMTHHLKSLKNSGVLVMVKKSYKLAPEPPRSDFTSNNSANQTQPLPDLAPTASQKRGRGRPPKPKPDAAQTNGVPQEQILPLPPPQTVVKRPPGRPRKDGALPTVKTPVEAAKRRGRPPSGRAAGRERKPAVVSAPASVIPYVPNGGVRRRGRPKRVDAGASAPKADGGGSVVVAKRGRGRPPKVGGVVRKPMKPKRGGYVRTGRPLGRPRKNAAAKGASRQQDIGYGELQKKFELFQEKAKEIVNVLKAEVGGSGNHAVVQAIQALEELTVTTTEEPTHMEVVQPDEQHPGNEQELEGHGQGQAQTEAEAMQEALSLMATPGSDAADNNPPPPAPADASPAANDSQKRGRGRPPKSKSDGAVSAQPARKPSGRPRRNAVVVLAAAVVKSGRGRPKRSSTVAATESQVTPGSRKRGRPKKDDVAAAPAKKRGRKPKTEQVAKQRTSNRTRKATTEATTGHGAADPREFKKKAALLQKKVKQAADKLKIAVSAIEEVQKIADAM</sequence>
<feature type="domain" description="H15" evidence="7">
    <location>
        <begin position="285"/>
        <end position="354"/>
    </location>
</feature>
<dbReference type="Pfam" id="PF00400">
    <property type="entry name" value="WD40"/>
    <property type="match status" value="5"/>
</dbReference>